<evidence type="ECO:0000313" key="2">
    <source>
        <dbReference type="Proteomes" id="UP000037460"/>
    </source>
</evidence>
<proteinExistence type="predicted"/>
<dbReference type="OrthoDB" id="409948at2759"/>
<reference evidence="2" key="1">
    <citation type="journal article" date="2015" name="PLoS Genet.">
        <title>Genome Sequence and Transcriptome Analyses of Chrysochromulina tobin: Metabolic Tools for Enhanced Algal Fitness in the Prominent Order Prymnesiales (Haptophyceae).</title>
        <authorList>
            <person name="Hovde B.T."/>
            <person name="Deodato C.R."/>
            <person name="Hunsperger H.M."/>
            <person name="Ryken S.A."/>
            <person name="Yost W."/>
            <person name="Jha R.K."/>
            <person name="Patterson J."/>
            <person name="Monnat R.J. Jr."/>
            <person name="Barlow S.B."/>
            <person name="Starkenburg S.R."/>
            <person name="Cattolico R.A."/>
        </authorList>
    </citation>
    <scope>NUCLEOTIDE SEQUENCE</scope>
    <source>
        <strain evidence="2">CCMP291</strain>
    </source>
</reference>
<accession>A0A0M0J6D8</accession>
<dbReference type="Proteomes" id="UP000037460">
    <property type="component" value="Unassembled WGS sequence"/>
</dbReference>
<dbReference type="EMBL" id="JWZX01003305">
    <property type="protein sequence ID" value="KOO22171.1"/>
    <property type="molecule type" value="Genomic_DNA"/>
</dbReference>
<dbReference type="AlphaFoldDB" id="A0A0M0J6D8"/>
<keyword evidence="2" id="KW-1185">Reference proteome</keyword>
<name>A0A0M0J6D8_9EUKA</name>
<comment type="caution">
    <text evidence="1">The sequence shown here is derived from an EMBL/GenBank/DDBJ whole genome shotgun (WGS) entry which is preliminary data.</text>
</comment>
<sequence length="150" mass="15827">MAEAKTAMAAGKTSTFTYTQASKIGEVHVHDLPRAREWLRRRLYDTLFPWVVERFGEPSNALNVVVEDELAVYDALVIAYDATGGGGIRQPMHRDASLISINIALSPPAAFTGGGTYFETLGGGGAAPCWAAGRGARGLCIGGASRAARS</sequence>
<evidence type="ECO:0000313" key="1">
    <source>
        <dbReference type="EMBL" id="KOO22171.1"/>
    </source>
</evidence>
<protein>
    <submittedName>
        <fullName evidence="1">Uncharacterized protein</fullName>
    </submittedName>
</protein>
<organism evidence="1 2">
    <name type="scientific">Chrysochromulina tobinii</name>
    <dbReference type="NCBI Taxonomy" id="1460289"/>
    <lineage>
        <taxon>Eukaryota</taxon>
        <taxon>Haptista</taxon>
        <taxon>Haptophyta</taxon>
        <taxon>Prymnesiophyceae</taxon>
        <taxon>Prymnesiales</taxon>
        <taxon>Chrysochromulinaceae</taxon>
        <taxon>Chrysochromulina</taxon>
    </lineage>
</organism>
<gene>
    <name evidence="1" type="ORF">Ctob_001139</name>
</gene>